<name>A0A9N8J1D9_9FLAO</name>
<protein>
    <submittedName>
        <fullName evidence="2">Uncharacterized protein</fullName>
    </submittedName>
</protein>
<reference evidence="2 3" key="1">
    <citation type="submission" date="2020-06" db="EMBL/GenBank/DDBJ databases">
        <authorList>
            <person name="Criscuolo A."/>
        </authorList>
    </citation>
    <scope>NUCLEOTIDE SEQUENCE [LARGE SCALE GENOMIC DNA]</scope>
    <source>
        <strain evidence="2">PXU-55</strain>
    </source>
</reference>
<evidence type="ECO:0000256" key="1">
    <source>
        <dbReference type="SAM" id="Phobius"/>
    </source>
</evidence>
<comment type="caution">
    <text evidence="2">The sequence shown here is derived from an EMBL/GenBank/DDBJ whole genome shotgun (WGS) entry which is preliminary data.</text>
</comment>
<keyword evidence="1" id="KW-0472">Membrane</keyword>
<accession>A0A9N8J1D9</accession>
<organism evidence="2 3">
    <name type="scientific">Flavobacterium panici</name>
    <dbReference type="NCBI Taxonomy" id="2654843"/>
    <lineage>
        <taxon>Bacteria</taxon>
        <taxon>Pseudomonadati</taxon>
        <taxon>Bacteroidota</taxon>
        <taxon>Flavobacteriia</taxon>
        <taxon>Flavobacteriales</taxon>
        <taxon>Flavobacteriaceae</taxon>
        <taxon>Flavobacterium</taxon>
    </lineage>
</organism>
<sequence>MSTKVPQNNTDHEIDLFLISKSIGRFFDRINTAIFRSIQFLIRNWIIVVTLLLFGFGLGWYFDSSKKSFQNQIVVSPNFGSVDYLYSKIDLIDSKINAGDTIFLKNVVGISHPKAIKKIEIKPISDAFKFVEDREPNFELIKLMADEGDINKILIDNVVSKNYTYHTISFISTELVNEKDFIEPLLKYLNSSEYFDSAQKIGYNSMKQQIAQNDTIIAQIDNVLSGFSNTVKNTNKNDKLVYYNENTQLNDLIKTKQYLVVEQGRNRLKLLSFDKTIKEINSTLNIKNTKSLNGKLKFIFPVLFLFLFLFLNFLFKFYKKQLLKEKLIEP</sequence>
<dbReference type="RefSeq" id="WP_180857003.1">
    <property type="nucleotide sequence ID" value="NZ_CAIJDE010000034.1"/>
</dbReference>
<keyword evidence="1" id="KW-0812">Transmembrane</keyword>
<evidence type="ECO:0000313" key="3">
    <source>
        <dbReference type="Proteomes" id="UP000533639"/>
    </source>
</evidence>
<feature type="transmembrane region" description="Helical" evidence="1">
    <location>
        <begin position="298"/>
        <end position="318"/>
    </location>
</feature>
<dbReference type="EMBL" id="CAIJDE010000034">
    <property type="protein sequence ID" value="CAC9973557.1"/>
    <property type="molecule type" value="Genomic_DNA"/>
</dbReference>
<gene>
    <name evidence="2" type="ORF">FLAPXU55_01242</name>
</gene>
<dbReference type="Proteomes" id="UP000533639">
    <property type="component" value="Unassembled WGS sequence"/>
</dbReference>
<keyword evidence="1" id="KW-1133">Transmembrane helix</keyword>
<dbReference type="AlphaFoldDB" id="A0A9N8J1D9"/>
<evidence type="ECO:0000313" key="2">
    <source>
        <dbReference type="EMBL" id="CAC9973557.1"/>
    </source>
</evidence>
<keyword evidence="3" id="KW-1185">Reference proteome</keyword>
<proteinExistence type="predicted"/>
<feature type="transmembrane region" description="Helical" evidence="1">
    <location>
        <begin position="45"/>
        <end position="62"/>
    </location>
</feature>